<protein>
    <submittedName>
        <fullName evidence="5">Hsp20/alpha crystallin family protein</fullName>
    </submittedName>
</protein>
<dbReference type="PROSITE" id="PS01031">
    <property type="entry name" value="SHSP"/>
    <property type="match status" value="1"/>
</dbReference>
<comment type="similarity">
    <text evidence="1 2">Belongs to the small heat shock protein (HSP20) family.</text>
</comment>
<sequence>MKRWLEPWRPFRELEEDIRETLDEFFGRSRRFPRLLGEFEPAVEIYEKGDDLIVKAEVPGVEKEDLSVSVTEDTVTIKGEVKRDEEVKEKDYYRRERVYGSFSRTLDLPTEVDAQKAKATYKNGILTLTLPKKKPEKEVRTEIKIE</sequence>
<dbReference type="Pfam" id="PF00011">
    <property type="entry name" value="HSP20"/>
    <property type="match status" value="1"/>
</dbReference>
<dbReference type="PANTHER" id="PTHR11527">
    <property type="entry name" value="HEAT-SHOCK PROTEIN 20 FAMILY MEMBER"/>
    <property type="match status" value="1"/>
</dbReference>
<dbReference type="InterPro" id="IPR008978">
    <property type="entry name" value="HSP20-like_chaperone"/>
</dbReference>
<evidence type="ECO:0000313" key="5">
    <source>
        <dbReference type="EMBL" id="HGE99915.1"/>
    </source>
</evidence>
<dbReference type="PROSITE" id="PS51203">
    <property type="entry name" value="CS"/>
    <property type="match status" value="1"/>
</dbReference>
<reference evidence="5" key="1">
    <citation type="journal article" date="2020" name="mSystems">
        <title>Genome- and Community-Level Interaction Insights into Carbon Utilization and Element Cycling Functions of Hydrothermarchaeota in Hydrothermal Sediment.</title>
        <authorList>
            <person name="Zhou Z."/>
            <person name="Liu Y."/>
            <person name="Xu W."/>
            <person name="Pan J."/>
            <person name="Luo Z.H."/>
            <person name="Li M."/>
        </authorList>
    </citation>
    <scope>NUCLEOTIDE SEQUENCE [LARGE SCALE GENOMIC DNA]</scope>
    <source>
        <strain evidence="5">SpSt-906</strain>
    </source>
</reference>
<evidence type="ECO:0000259" key="4">
    <source>
        <dbReference type="PROSITE" id="PS51203"/>
    </source>
</evidence>
<evidence type="ECO:0000256" key="2">
    <source>
        <dbReference type="RuleBase" id="RU003616"/>
    </source>
</evidence>
<dbReference type="SUPFAM" id="SSF49764">
    <property type="entry name" value="HSP20-like chaperones"/>
    <property type="match status" value="1"/>
</dbReference>
<gene>
    <name evidence="5" type="ORF">ENX07_07615</name>
</gene>
<proteinExistence type="inferred from homology"/>
<dbReference type="Gene3D" id="2.60.40.790">
    <property type="match status" value="1"/>
</dbReference>
<evidence type="ECO:0000259" key="3">
    <source>
        <dbReference type="PROSITE" id="PS01031"/>
    </source>
</evidence>
<accession>A0A7C3YVD9</accession>
<evidence type="ECO:0000256" key="1">
    <source>
        <dbReference type="PROSITE-ProRule" id="PRU00285"/>
    </source>
</evidence>
<dbReference type="InterPro" id="IPR002068">
    <property type="entry name" value="A-crystallin/Hsp20_dom"/>
</dbReference>
<dbReference type="InterPro" id="IPR031107">
    <property type="entry name" value="Small_HSP"/>
</dbReference>
<comment type="caution">
    <text evidence="5">The sequence shown here is derived from an EMBL/GenBank/DDBJ whole genome shotgun (WGS) entry which is preliminary data.</text>
</comment>
<organism evidence="5">
    <name type="scientific">candidate division WOR-3 bacterium</name>
    <dbReference type="NCBI Taxonomy" id="2052148"/>
    <lineage>
        <taxon>Bacteria</taxon>
        <taxon>Bacteria division WOR-3</taxon>
    </lineage>
</organism>
<dbReference type="CDD" id="cd06464">
    <property type="entry name" value="ACD_sHsps-like"/>
    <property type="match status" value="1"/>
</dbReference>
<feature type="domain" description="CS" evidence="4">
    <location>
        <begin position="38"/>
        <end position="142"/>
    </location>
</feature>
<dbReference type="InterPro" id="IPR007052">
    <property type="entry name" value="CS_dom"/>
</dbReference>
<dbReference type="AlphaFoldDB" id="A0A7C3YVD9"/>
<dbReference type="EMBL" id="DTMQ01000046">
    <property type="protein sequence ID" value="HGE99915.1"/>
    <property type="molecule type" value="Genomic_DNA"/>
</dbReference>
<feature type="domain" description="SHSP" evidence="3">
    <location>
        <begin position="34"/>
        <end position="146"/>
    </location>
</feature>
<name>A0A7C3YVD9_UNCW3</name>